<dbReference type="EMBL" id="AP024545">
    <property type="protein sequence ID" value="BCT92622.1"/>
    <property type="molecule type" value="Genomic_DNA"/>
</dbReference>
<evidence type="ECO:0000256" key="1">
    <source>
        <dbReference type="SAM" id="MobiDB-lite"/>
    </source>
</evidence>
<proteinExistence type="predicted"/>
<keyword evidence="3" id="KW-1185">Reference proteome</keyword>
<protein>
    <submittedName>
        <fullName evidence="2">Uncharacterized protein</fullName>
    </submittedName>
</protein>
<evidence type="ECO:0000313" key="3">
    <source>
        <dbReference type="Proteomes" id="UP000681317"/>
    </source>
</evidence>
<organism evidence="2 3">
    <name type="scientific">Noviluteimonas caseinilytica</name>
    <dbReference type="NCBI Taxonomy" id="2675101"/>
    <lineage>
        <taxon>Bacteria</taxon>
        <taxon>Pseudomonadati</taxon>
        <taxon>Pseudomonadota</taxon>
        <taxon>Gammaproteobacteria</taxon>
        <taxon>Lysobacterales</taxon>
        <taxon>Lysobacteraceae</taxon>
        <taxon>Noviluteimonas</taxon>
    </lineage>
</organism>
<feature type="region of interest" description="Disordered" evidence="1">
    <location>
        <begin position="406"/>
        <end position="433"/>
    </location>
</feature>
<dbReference type="RefSeq" id="WP_213433429.1">
    <property type="nucleotide sequence ID" value="NZ_AP024545.1"/>
</dbReference>
<name>A0ABM7Q5P8_9GAMM</name>
<reference evidence="2 3" key="1">
    <citation type="submission" date="2021-03" db="EMBL/GenBank/DDBJ databases">
        <title>Complete Genome Sequences of Two Lysobacter Strains Isolated from Sea Water (Lysobacter caseinilyticus) and Soil (Lysobacter helvus) in South Korea.</title>
        <authorList>
            <person name="Watanabe Y."/>
            <person name="Arakawa K."/>
        </authorList>
    </citation>
    <scope>NUCLEOTIDE SEQUENCE [LARGE SCALE GENOMIC DNA]</scope>
    <source>
        <strain evidence="2 3">KVB24</strain>
    </source>
</reference>
<sequence>MSHRPLFRAQTRNVARFRNAKRAVIAVLVVAALLALALPVASQQAKSPKTQLWMDVSTHSMAGMPDMSSGMGGMAMRMFGGDAAQNHYGNTRFGGMPGQYLDVALLNQLNPGVEAEDQIPAGLQLGKVLPLVPPKAIVPSEPSGKYKPGMADGNAKARILIYWGCGTAIRPGQPREIKFEMKDGKVTGNASQWGSAMQGRYAPDRTVNVDPKFALWPNDKMHKLVPKGASLVGNHKIAGAKVPESLQFDLTQKQDFMPQIALSSTGSLETGQTWNWRPVDRATGYFLHAMGMQGDAMVFWSSSEVADAGMGIFDYLPPTTVDKWIKEKVLLAPSVSQCAMPKGIFAATGGQAGGGVMQMIAFGPESNITYPPKPADPKAAWNPEWNVRVRNKSTTTAMLGMSVDAAQADQQADQPAKPEESKTKRLLRGLLGH</sequence>
<evidence type="ECO:0000313" key="2">
    <source>
        <dbReference type="EMBL" id="BCT92622.1"/>
    </source>
</evidence>
<gene>
    <name evidence="2" type="ORF">LYSCAS_16460</name>
</gene>
<accession>A0ABM7Q5P8</accession>
<dbReference type="Proteomes" id="UP000681317">
    <property type="component" value="Chromosome"/>
</dbReference>